<keyword evidence="2" id="KW-1185">Reference proteome</keyword>
<dbReference type="Proteomes" id="UP001600165">
    <property type="component" value="Unassembled WGS sequence"/>
</dbReference>
<dbReference type="EMBL" id="JBHZOL010000086">
    <property type="protein sequence ID" value="MFE4107360.1"/>
    <property type="molecule type" value="Genomic_DNA"/>
</dbReference>
<comment type="caution">
    <text evidence="1">The sequence shown here is derived from an EMBL/GenBank/DDBJ whole genome shotgun (WGS) entry which is preliminary data.</text>
</comment>
<name>A0ABW6IGN2_9CYAN</name>
<organism evidence="1 2">
    <name type="scientific">Almyronema epifaneia S1</name>
    <dbReference type="NCBI Taxonomy" id="2991925"/>
    <lineage>
        <taxon>Bacteria</taxon>
        <taxon>Bacillati</taxon>
        <taxon>Cyanobacteriota</taxon>
        <taxon>Cyanophyceae</taxon>
        <taxon>Nodosilineales</taxon>
        <taxon>Nodosilineaceae</taxon>
        <taxon>Almyronema</taxon>
        <taxon>Almyronema epifaneia</taxon>
    </lineage>
</organism>
<evidence type="ECO:0000313" key="2">
    <source>
        <dbReference type="Proteomes" id="UP001600165"/>
    </source>
</evidence>
<dbReference type="Pfam" id="PF09907">
    <property type="entry name" value="HigB_toxin"/>
    <property type="match status" value="1"/>
</dbReference>
<gene>
    <name evidence="1" type="ORF">ACFVKH_13795</name>
</gene>
<sequence>MHIITRSRLVEFWKKHPDAKTSLLLWYKLTIVADWQNFVKVREIFSSADQVGNFTIFNIGGNKYRLIAFVDYTYQKVFIRHVLTHAEYDKNDWKKDDWYK</sequence>
<dbReference type="InterPro" id="IPR018669">
    <property type="entry name" value="Toxin_HigB"/>
</dbReference>
<protein>
    <submittedName>
        <fullName evidence="1">Type II toxin-antitoxin system HigB family toxin</fullName>
    </submittedName>
</protein>
<proteinExistence type="predicted"/>
<reference evidence="1 2" key="1">
    <citation type="submission" date="2024-10" db="EMBL/GenBank/DDBJ databases">
        <authorList>
            <person name="Ratan Roy A."/>
            <person name="Morales Sandoval P.H."/>
            <person name="De Los Santos Villalobos S."/>
            <person name="Chakraborty S."/>
            <person name="Mukherjee J."/>
        </authorList>
    </citation>
    <scope>NUCLEOTIDE SEQUENCE [LARGE SCALE GENOMIC DNA]</scope>
    <source>
        <strain evidence="1 2">S1</strain>
    </source>
</reference>
<accession>A0ABW6IGN2</accession>
<evidence type="ECO:0000313" key="1">
    <source>
        <dbReference type="EMBL" id="MFE4107360.1"/>
    </source>
</evidence>
<dbReference type="RefSeq" id="WP_377965999.1">
    <property type="nucleotide sequence ID" value="NZ_JBHZOL010000086.1"/>
</dbReference>